<evidence type="ECO:0000313" key="14">
    <source>
        <dbReference type="EnsemblPlants" id="AUR62008253-RA:cds"/>
    </source>
</evidence>
<evidence type="ECO:0000256" key="8">
    <source>
        <dbReference type="ARBA" id="ARBA00023004"/>
    </source>
</evidence>
<evidence type="ECO:0000256" key="13">
    <source>
        <dbReference type="SAM" id="Phobius"/>
    </source>
</evidence>
<evidence type="ECO:0008006" key="16">
    <source>
        <dbReference type="Google" id="ProtNLM"/>
    </source>
</evidence>
<dbReference type="InterPro" id="IPR050665">
    <property type="entry name" value="Cytochrome_P450_Monooxygen"/>
</dbReference>
<dbReference type="AlphaFoldDB" id="A0A803L8R4"/>
<feature type="transmembrane region" description="Helical" evidence="13">
    <location>
        <begin position="6"/>
        <end position="31"/>
    </location>
</feature>
<gene>
    <name evidence="14" type="primary">LOC110700433</name>
</gene>
<keyword evidence="9 12" id="KW-0503">Monooxygenase</keyword>
<dbReference type="SUPFAM" id="SSF48264">
    <property type="entry name" value="Cytochrome P450"/>
    <property type="match status" value="1"/>
</dbReference>
<keyword evidence="5 11" id="KW-0479">Metal-binding</keyword>
<reference evidence="14" key="2">
    <citation type="submission" date="2021-03" db="UniProtKB">
        <authorList>
            <consortium name="EnsemblPlants"/>
        </authorList>
    </citation>
    <scope>IDENTIFICATION</scope>
</reference>
<evidence type="ECO:0000313" key="15">
    <source>
        <dbReference type="Proteomes" id="UP000596660"/>
    </source>
</evidence>
<organism evidence="14 15">
    <name type="scientific">Chenopodium quinoa</name>
    <name type="common">Quinoa</name>
    <dbReference type="NCBI Taxonomy" id="63459"/>
    <lineage>
        <taxon>Eukaryota</taxon>
        <taxon>Viridiplantae</taxon>
        <taxon>Streptophyta</taxon>
        <taxon>Embryophyta</taxon>
        <taxon>Tracheophyta</taxon>
        <taxon>Spermatophyta</taxon>
        <taxon>Magnoliopsida</taxon>
        <taxon>eudicotyledons</taxon>
        <taxon>Gunneridae</taxon>
        <taxon>Pentapetalae</taxon>
        <taxon>Caryophyllales</taxon>
        <taxon>Chenopodiaceae</taxon>
        <taxon>Chenopodioideae</taxon>
        <taxon>Atripliceae</taxon>
        <taxon>Chenopodium</taxon>
    </lineage>
</organism>
<protein>
    <recommendedName>
        <fullName evidence="16">Cytochrome P450</fullName>
    </recommendedName>
</protein>
<dbReference type="OrthoDB" id="1470350at2759"/>
<dbReference type="InterPro" id="IPR002401">
    <property type="entry name" value="Cyt_P450_E_grp-I"/>
</dbReference>
<dbReference type="InterPro" id="IPR001128">
    <property type="entry name" value="Cyt_P450"/>
</dbReference>
<keyword evidence="8 11" id="KW-0408">Iron</keyword>
<name>A0A803L8R4_CHEQI</name>
<accession>A0A803L8R4</accession>
<evidence type="ECO:0000256" key="3">
    <source>
        <dbReference type="ARBA" id="ARBA00022617"/>
    </source>
</evidence>
<dbReference type="KEGG" id="cqi:110700433"/>
<evidence type="ECO:0000256" key="4">
    <source>
        <dbReference type="ARBA" id="ARBA00022692"/>
    </source>
</evidence>
<dbReference type="PANTHER" id="PTHR24282:SF255">
    <property type="entry name" value="CYTOCHROME P450 72A11-RELATED"/>
    <property type="match status" value="1"/>
</dbReference>
<dbReference type="GO" id="GO:0020037">
    <property type="term" value="F:heme binding"/>
    <property type="evidence" value="ECO:0007669"/>
    <property type="project" value="InterPro"/>
</dbReference>
<dbReference type="GO" id="GO:0016020">
    <property type="term" value="C:membrane"/>
    <property type="evidence" value="ECO:0007669"/>
    <property type="project" value="UniProtKB-SubCell"/>
</dbReference>
<sequence>METPTLNSILISLLIIVIVTSIIKVVNWVWLRPKKQEKWLRNQGIPGTSYKLFFGDMKDYSFMCNQALKTPMNGFSNDYFPRVDPLRHHLVTRIGQDYFIWAGATPMINISNPDLIREALTNMKDFHKPRLNPIVDKLFPGFVNYEGDKWAAHRKIISPAFHMEKLKLVLPAFYDGCVEMITKWEKILGEKDSYELDVWPYLTTLSADVISRAAFGSSYEEGQQIFELLKEMTVIALGTMQSVYIPGLRYIPTPSNRRLKKIEDQIHTLLTRLINKRKREIEAGCPPKFDLLETLMDSHHKETQNAAGSVKNQQLGMNLREVMDECKLFYFAGQETTSVLLVWTLILLSKHQDWQARAREEVLQTFGTSVLDFKGLSHLKTMSMILYEVLRLYPPAIQLNRRIYKDTKLGKLSLPAGALVTFPVLLAQRDKKSWGDDADDFKPDRFSEGISKATGGSNSFFPFGWGPRKCIGENFAMIEAKMALSMILQRFSFELSPNYVHAPMTVIFLQPQHGVQLILHKL</sequence>
<comment type="subcellular location">
    <subcellularLocation>
        <location evidence="1">Membrane</location>
    </subcellularLocation>
</comment>
<keyword evidence="6 13" id="KW-1133">Transmembrane helix</keyword>
<dbReference type="GO" id="GO:0005506">
    <property type="term" value="F:iron ion binding"/>
    <property type="evidence" value="ECO:0007669"/>
    <property type="project" value="InterPro"/>
</dbReference>
<keyword evidence="4 13" id="KW-0812">Transmembrane</keyword>
<evidence type="ECO:0000256" key="1">
    <source>
        <dbReference type="ARBA" id="ARBA00004370"/>
    </source>
</evidence>
<proteinExistence type="inferred from homology"/>
<evidence type="ECO:0000256" key="11">
    <source>
        <dbReference type="PIRSR" id="PIRSR602401-1"/>
    </source>
</evidence>
<dbReference type="PRINTS" id="PR00463">
    <property type="entry name" value="EP450I"/>
</dbReference>
<keyword evidence="7 12" id="KW-0560">Oxidoreductase</keyword>
<dbReference type="RefSeq" id="XP_021733665.1">
    <property type="nucleotide sequence ID" value="XM_021877973.1"/>
</dbReference>
<feature type="binding site" description="axial binding residue" evidence="11">
    <location>
        <position position="470"/>
    </location>
    <ligand>
        <name>heme</name>
        <dbReference type="ChEBI" id="CHEBI:30413"/>
    </ligand>
    <ligandPart>
        <name>Fe</name>
        <dbReference type="ChEBI" id="CHEBI:18248"/>
    </ligandPart>
</feature>
<reference evidence="14" key="1">
    <citation type="journal article" date="2017" name="Nature">
        <title>The genome of Chenopodium quinoa.</title>
        <authorList>
            <person name="Jarvis D.E."/>
            <person name="Ho Y.S."/>
            <person name="Lightfoot D.J."/>
            <person name="Schmoeckel S.M."/>
            <person name="Li B."/>
            <person name="Borm T.J.A."/>
            <person name="Ohyanagi H."/>
            <person name="Mineta K."/>
            <person name="Michell C.T."/>
            <person name="Saber N."/>
            <person name="Kharbatia N.M."/>
            <person name="Rupper R.R."/>
            <person name="Sharp A.R."/>
            <person name="Dally N."/>
            <person name="Boughton B.A."/>
            <person name="Woo Y.H."/>
            <person name="Gao G."/>
            <person name="Schijlen E.G.W.M."/>
            <person name="Guo X."/>
            <person name="Momin A.A."/>
            <person name="Negrao S."/>
            <person name="Al-Babili S."/>
            <person name="Gehring C."/>
            <person name="Roessner U."/>
            <person name="Jung C."/>
            <person name="Murphy K."/>
            <person name="Arold S.T."/>
            <person name="Gojobori T."/>
            <person name="van der Linden C.G."/>
            <person name="van Loo E.N."/>
            <person name="Jellen E.N."/>
            <person name="Maughan P.J."/>
            <person name="Tester M."/>
        </authorList>
    </citation>
    <scope>NUCLEOTIDE SEQUENCE [LARGE SCALE GENOMIC DNA]</scope>
    <source>
        <strain evidence="14">cv. PI 614886</strain>
    </source>
</reference>
<evidence type="ECO:0000256" key="2">
    <source>
        <dbReference type="ARBA" id="ARBA00010617"/>
    </source>
</evidence>
<dbReference type="InterPro" id="IPR036396">
    <property type="entry name" value="Cyt_P450_sf"/>
</dbReference>
<dbReference type="PROSITE" id="PS00086">
    <property type="entry name" value="CYTOCHROME_P450"/>
    <property type="match status" value="1"/>
</dbReference>
<evidence type="ECO:0000256" key="6">
    <source>
        <dbReference type="ARBA" id="ARBA00022989"/>
    </source>
</evidence>
<evidence type="ECO:0000256" key="10">
    <source>
        <dbReference type="ARBA" id="ARBA00023136"/>
    </source>
</evidence>
<comment type="cofactor">
    <cofactor evidence="11">
        <name>heme</name>
        <dbReference type="ChEBI" id="CHEBI:30413"/>
    </cofactor>
</comment>
<dbReference type="Pfam" id="PF00067">
    <property type="entry name" value="p450"/>
    <property type="match status" value="1"/>
</dbReference>
<dbReference type="Proteomes" id="UP000596660">
    <property type="component" value="Unplaced"/>
</dbReference>
<dbReference type="PANTHER" id="PTHR24282">
    <property type="entry name" value="CYTOCHROME P450 FAMILY MEMBER"/>
    <property type="match status" value="1"/>
</dbReference>
<keyword evidence="15" id="KW-1185">Reference proteome</keyword>
<dbReference type="GO" id="GO:0004497">
    <property type="term" value="F:monooxygenase activity"/>
    <property type="evidence" value="ECO:0007669"/>
    <property type="project" value="UniProtKB-KW"/>
</dbReference>
<keyword evidence="10 13" id="KW-0472">Membrane</keyword>
<evidence type="ECO:0000256" key="12">
    <source>
        <dbReference type="RuleBase" id="RU000461"/>
    </source>
</evidence>
<dbReference type="OMA" id="TKCYSFE"/>
<dbReference type="GO" id="GO:0016705">
    <property type="term" value="F:oxidoreductase activity, acting on paired donors, with incorporation or reduction of molecular oxygen"/>
    <property type="evidence" value="ECO:0007669"/>
    <property type="project" value="InterPro"/>
</dbReference>
<dbReference type="EnsemblPlants" id="AUR62008253-RA">
    <property type="protein sequence ID" value="AUR62008253-RA:cds"/>
    <property type="gene ID" value="AUR62008253"/>
</dbReference>
<evidence type="ECO:0000256" key="9">
    <source>
        <dbReference type="ARBA" id="ARBA00023033"/>
    </source>
</evidence>
<comment type="similarity">
    <text evidence="2 12">Belongs to the cytochrome P450 family.</text>
</comment>
<dbReference type="GeneID" id="110700433"/>
<dbReference type="PRINTS" id="PR00385">
    <property type="entry name" value="P450"/>
</dbReference>
<dbReference type="Gene3D" id="1.10.630.10">
    <property type="entry name" value="Cytochrome P450"/>
    <property type="match status" value="1"/>
</dbReference>
<dbReference type="InterPro" id="IPR017972">
    <property type="entry name" value="Cyt_P450_CS"/>
</dbReference>
<dbReference type="Gramene" id="AUR62008253-RA">
    <property type="protein sequence ID" value="AUR62008253-RA:cds"/>
    <property type="gene ID" value="AUR62008253"/>
</dbReference>
<dbReference type="SMR" id="A0A803L8R4"/>
<evidence type="ECO:0000256" key="7">
    <source>
        <dbReference type="ARBA" id="ARBA00023002"/>
    </source>
</evidence>
<evidence type="ECO:0000256" key="5">
    <source>
        <dbReference type="ARBA" id="ARBA00022723"/>
    </source>
</evidence>
<keyword evidence="3 11" id="KW-0349">Heme</keyword>